<dbReference type="SUPFAM" id="SSF56784">
    <property type="entry name" value="HAD-like"/>
    <property type="match status" value="1"/>
</dbReference>
<dbReference type="OrthoDB" id="9810501at2"/>
<keyword evidence="2" id="KW-1185">Reference proteome</keyword>
<dbReference type="Pfam" id="PF13242">
    <property type="entry name" value="Hydrolase_like"/>
    <property type="match status" value="1"/>
</dbReference>
<organism evidence="1 2">
    <name type="scientific">Brevibacterium aurantiacum</name>
    <dbReference type="NCBI Taxonomy" id="273384"/>
    <lineage>
        <taxon>Bacteria</taxon>
        <taxon>Bacillati</taxon>
        <taxon>Actinomycetota</taxon>
        <taxon>Actinomycetes</taxon>
        <taxon>Micrococcales</taxon>
        <taxon>Brevibacteriaceae</taxon>
        <taxon>Brevibacterium</taxon>
    </lineage>
</organism>
<dbReference type="Proteomes" id="UP000316406">
    <property type="component" value="Unassembled WGS sequence"/>
</dbReference>
<dbReference type="InterPro" id="IPR023214">
    <property type="entry name" value="HAD_sf"/>
</dbReference>
<sequence length="51" mass="5761">MEKPFPLFFEKVIEAAEVSAERVLYVGDRLDDDVLPAQRAGMRAALLIRGR</sequence>
<accession>A0A556C2X9</accession>
<protein>
    <submittedName>
        <fullName evidence="1">Uncharacterized protein</fullName>
    </submittedName>
</protein>
<evidence type="ECO:0000313" key="2">
    <source>
        <dbReference type="Proteomes" id="UP000316406"/>
    </source>
</evidence>
<dbReference type="InterPro" id="IPR036412">
    <property type="entry name" value="HAD-like_sf"/>
</dbReference>
<dbReference type="EMBL" id="VLTK01000027">
    <property type="protein sequence ID" value="TSI11726.1"/>
    <property type="molecule type" value="Genomic_DNA"/>
</dbReference>
<comment type="caution">
    <text evidence="1">The sequence shown here is derived from an EMBL/GenBank/DDBJ whole genome shotgun (WGS) entry which is preliminary data.</text>
</comment>
<dbReference type="Gene3D" id="3.40.50.1000">
    <property type="entry name" value="HAD superfamily/HAD-like"/>
    <property type="match status" value="1"/>
</dbReference>
<name>A0A556C2X9_BREAU</name>
<evidence type="ECO:0000313" key="1">
    <source>
        <dbReference type="EMBL" id="TSI11726.1"/>
    </source>
</evidence>
<reference evidence="1 2" key="1">
    <citation type="submission" date="2019-07" db="EMBL/GenBank/DDBJ databases">
        <title>Draft genome sequence of Brevibacterium aurantiacum XU54 isolated from Xinjiang China.</title>
        <authorList>
            <person name="Xu X."/>
        </authorList>
    </citation>
    <scope>NUCLEOTIDE SEQUENCE [LARGE SCALE GENOMIC DNA]</scope>
    <source>
        <strain evidence="1 2">XU54</strain>
    </source>
</reference>
<proteinExistence type="predicted"/>
<gene>
    <name evidence="1" type="ORF">FO013_21720</name>
</gene>
<dbReference type="AlphaFoldDB" id="A0A556C2X9"/>